<comment type="caution">
    <text evidence="12">The sequence shown here is derived from an EMBL/GenBank/DDBJ whole genome shotgun (WGS) entry which is preliminary data.</text>
</comment>
<dbReference type="InterPro" id="IPR004203">
    <property type="entry name" value="Cyt_c_oxidase_su4_fam"/>
</dbReference>
<comment type="similarity">
    <text evidence="2">Belongs to the cytochrome c oxidase IV family.</text>
</comment>
<evidence type="ECO:0000256" key="7">
    <source>
        <dbReference type="ARBA" id="ARBA00023002"/>
    </source>
</evidence>
<dbReference type="GO" id="GO:0005743">
    <property type="term" value="C:mitochondrial inner membrane"/>
    <property type="evidence" value="ECO:0007669"/>
    <property type="project" value="UniProtKB-SubCell"/>
</dbReference>
<feature type="signal peptide" evidence="11">
    <location>
        <begin position="1"/>
        <end position="16"/>
    </location>
</feature>
<dbReference type="PANTHER" id="PTHR10707:SF10">
    <property type="entry name" value="CYTOCHROME C OXIDASE SUBUNIT 4"/>
    <property type="match status" value="1"/>
</dbReference>
<accession>A0A8H3H0T3</accession>
<evidence type="ECO:0000256" key="5">
    <source>
        <dbReference type="ARBA" id="ARBA00022946"/>
    </source>
</evidence>
<dbReference type="GO" id="GO:0006123">
    <property type="term" value="P:mitochondrial electron transport, cytochrome c to oxygen"/>
    <property type="evidence" value="ECO:0007669"/>
    <property type="project" value="InterPro"/>
</dbReference>
<evidence type="ECO:0000256" key="8">
    <source>
        <dbReference type="ARBA" id="ARBA00023128"/>
    </source>
</evidence>
<gene>
    <name evidence="12" type="ORF">RDB_LOCUS197275</name>
</gene>
<dbReference type="PANTHER" id="PTHR10707">
    <property type="entry name" value="CYTOCHROME C OXIDASE SUBUNIT IV"/>
    <property type="match status" value="1"/>
</dbReference>
<feature type="chain" id="PRO_5034558407" description="Methyltransferase domain-containing protein" evidence="11">
    <location>
        <begin position="17"/>
        <end position="523"/>
    </location>
</feature>
<evidence type="ECO:0000256" key="9">
    <source>
        <dbReference type="ARBA" id="ARBA00023136"/>
    </source>
</evidence>
<keyword evidence="3 10" id="KW-0812">Transmembrane</keyword>
<sequence>MVLWVAVSLCVLVTIGATIHRCRIVVWVYIRSGTGDLPPCELLSRADPNSRNCRMADPANGLGELRDLHGRHFNSLNKVPSVDYMLPADSVEMKRLNTQHEMFRVALGGLYPENYVEPIARRLTPREGETIRICDLGSGSGDWAADMATAFPHSEVLAIDLAPGLPVNPPANLQFKVADITQEAPEYHGQFDLIQGRCIANGIKDYPALFALVHHYLKPGGILITAEGFLDIFGEDLMSVTPKEQGGLARLFSEIARRQPSPNNTGVNRTGNFLDGWLQEHGGFEDIKERKIYVPMGWEGSTELCKEPQRAGQLMLASTRSFAGAWRPMFLSMGLPEADIDRWVALAQEELNNPDTTRAYAKFRIAARPRALLTVRAASVTASPIRSSNSAVPLANVEAQWESLSSEEQVEVHRELESLQKRDWKTLSIDEKKAAYFVAFGPHGPRTPTSPPGQTMKVITGTLAIFALTGVAFGIVRSYGSTPHTMTKEYQQASNERAIEQKMNPLTGITSEGYKGTGFIVSK</sequence>
<keyword evidence="9 10" id="KW-0472">Membrane</keyword>
<evidence type="ECO:0000256" key="2">
    <source>
        <dbReference type="ARBA" id="ARBA00008135"/>
    </source>
</evidence>
<evidence type="ECO:0000256" key="1">
    <source>
        <dbReference type="ARBA" id="ARBA00004434"/>
    </source>
</evidence>
<comment type="subcellular location">
    <subcellularLocation>
        <location evidence="1">Mitochondrion inner membrane</location>
        <topology evidence="1">Single-pass membrane protein</topology>
    </subcellularLocation>
</comment>
<evidence type="ECO:0008006" key="14">
    <source>
        <dbReference type="Google" id="ProtNLM"/>
    </source>
</evidence>
<feature type="transmembrane region" description="Helical" evidence="10">
    <location>
        <begin position="458"/>
        <end position="476"/>
    </location>
</feature>
<evidence type="ECO:0000256" key="6">
    <source>
        <dbReference type="ARBA" id="ARBA00022989"/>
    </source>
</evidence>
<dbReference type="SUPFAM" id="SSF53335">
    <property type="entry name" value="S-adenosyl-L-methionine-dependent methyltransferases"/>
    <property type="match status" value="1"/>
</dbReference>
<dbReference type="InterPro" id="IPR029063">
    <property type="entry name" value="SAM-dependent_MTases_sf"/>
</dbReference>
<evidence type="ECO:0000313" key="12">
    <source>
        <dbReference type="EMBL" id="CAE6478027.1"/>
    </source>
</evidence>
<keyword evidence="7" id="KW-0560">Oxidoreductase</keyword>
<keyword evidence="6 10" id="KW-1133">Transmembrane helix</keyword>
<organism evidence="12 13">
    <name type="scientific">Rhizoctonia solani</name>
    <dbReference type="NCBI Taxonomy" id="456999"/>
    <lineage>
        <taxon>Eukaryota</taxon>
        <taxon>Fungi</taxon>
        <taxon>Dikarya</taxon>
        <taxon>Basidiomycota</taxon>
        <taxon>Agaricomycotina</taxon>
        <taxon>Agaricomycetes</taxon>
        <taxon>Cantharellales</taxon>
        <taxon>Ceratobasidiaceae</taxon>
        <taxon>Rhizoctonia</taxon>
    </lineage>
</organism>
<keyword evidence="4" id="KW-0999">Mitochondrion inner membrane</keyword>
<dbReference type="Proteomes" id="UP000663841">
    <property type="component" value="Unassembled WGS sequence"/>
</dbReference>
<dbReference type="Pfam" id="PF13489">
    <property type="entry name" value="Methyltransf_23"/>
    <property type="match status" value="1"/>
</dbReference>
<dbReference type="Pfam" id="PF02936">
    <property type="entry name" value="COX4"/>
    <property type="match status" value="1"/>
</dbReference>
<dbReference type="Gene3D" id="1.10.442.10">
    <property type="entry name" value="Cytochrome c oxidase subunit IV"/>
    <property type="match status" value="1"/>
</dbReference>
<dbReference type="CDD" id="cd00922">
    <property type="entry name" value="Cyt_c_Oxidase_IV"/>
    <property type="match status" value="1"/>
</dbReference>
<dbReference type="CDD" id="cd02440">
    <property type="entry name" value="AdoMet_MTases"/>
    <property type="match status" value="1"/>
</dbReference>
<dbReference type="SUPFAM" id="SSF81406">
    <property type="entry name" value="Mitochondrial cytochrome c oxidase subunit IV"/>
    <property type="match status" value="1"/>
</dbReference>
<dbReference type="GO" id="GO:0016491">
    <property type="term" value="F:oxidoreductase activity"/>
    <property type="evidence" value="ECO:0007669"/>
    <property type="project" value="UniProtKB-KW"/>
</dbReference>
<evidence type="ECO:0000313" key="13">
    <source>
        <dbReference type="Proteomes" id="UP000663841"/>
    </source>
</evidence>
<dbReference type="AlphaFoldDB" id="A0A8H3H0T3"/>
<evidence type="ECO:0000256" key="3">
    <source>
        <dbReference type="ARBA" id="ARBA00022692"/>
    </source>
</evidence>
<dbReference type="Gene3D" id="3.40.50.150">
    <property type="entry name" value="Vaccinia Virus protein VP39"/>
    <property type="match status" value="1"/>
</dbReference>
<protein>
    <recommendedName>
        <fullName evidence="14">Methyltransferase domain-containing protein</fullName>
    </recommendedName>
</protein>
<evidence type="ECO:0000256" key="4">
    <source>
        <dbReference type="ARBA" id="ARBA00022792"/>
    </source>
</evidence>
<evidence type="ECO:0000256" key="10">
    <source>
        <dbReference type="SAM" id="Phobius"/>
    </source>
</evidence>
<dbReference type="GO" id="GO:0045277">
    <property type="term" value="C:respiratory chain complex IV"/>
    <property type="evidence" value="ECO:0007669"/>
    <property type="project" value="InterPro"/>
</dbReference>
<keyword evidence="11" id="KW-0732">Signal</keyword>
<reference evidence="12" key="1">
    <citation type="submission" date="2021-01" db="EMBL/GenBank/DDBJ databases">
        <authorList>
            <person name="Kaushik A."/>
        </authorList>
    </citation>
    <scope>NUCLEOTIDE SEQUENCE</scope>
    <source>
        <strain evidence="12">AG3-T5</strain>
    </source>
</reference>
<dbReference type="InterPro" id="IPR036639">
    <property type="entry name" value="Cyt_c_oxidase_su4_sf"/>
</dbReference>
<name>A0A8H3H0T3_9AGAM</name>
<keyword evidence="5" id="KW-0809">Transit peptide</keyword>
<dbReference type="EMBL" id="CAJMWW010000642">
    <property type="protein sequence ID" value="CAE6478027.1"/>
    <property type="molecule type" value="Genomic_DNA"/>
</dbReference>
<keyword evidence="8" id="KW-0496">Mitochondrion</keyword>
<proteinExistence type="inferred from homology"/>
<evidence type="ECO:0000256" key="11">
    <source>
        <dbReference type="SAM" id="SignalP"/>
    </source>
</evidence>